<evidence type="ECO:0000256" key="1">
    <source>
        <dbReference type="SAM" id="MobiDB-lite"/>
    </source>
</evidence>
<feature type="non-terminal residue" evidence="2">
    <location>
        <position position="1"/>
    </location>
</feature>
<feature type="non-terminal residue" evidence="2">
    <location>
        <position position="61"/>
    </location>
</feature>
<protein>
    <submittedName>
        <fullName evidence="2">23759_t:CDS:1</fullName>
    </submittedName>
</protein>
<gene>
    <name evidence="2" type="ORF">DERYTH_LOCUS24431</name>
</gene>
<accession>A0A9N9K0I6</accession>
<keyword evidence="3" id="KW-1185">Reference proteome</keyword>
<evidence type="ECO:0000313" key="3">
    <source>
        <dbReference type="Proteomes" id="UP000789405"/>
    </source>
</evidence>
<dbReference type="Proteomes" id="UP000789405">
    <property type="component" value="Unassembled WGS sequence"/>
</dbReference>
<proteinExistence type="predicted"/>
<name>A0A9N9K0I6_9GLOM</name>
<dbReference type="OrthoDB" id="2416539at2759"/>
<evidence type="ECO:0000313" key="2">
    <source>
        <dbReference type="EMBL" id="CAG8806230.1"/>
    </source>
</evidence>
<feature type="region of interest" description="Disordered" evidence="1">
    <location>
        <begin position="37"/>
        <end position="61"/>
    </location>
</feature>
<reference evidence="2" key="1">
    <citation type="submission" date="2021-06" db="EMBL/GenBank/DDBJ databases">
        <authorList>
            <person name="Kallberg Y."/>
            <person name="Tangrot J."/>
            <person name="Rosling A."/>
        </authorList>
    </citation>
    <scope>NUCLEOTIDE SEQUENCE</scope>
    <source>
        <strain evidence="2">MA453B</strain>
    </source>
</reference>
<dbReference type="AlphaFoldDB" id="A0A9N9K0I6"/>
<feature type="compositionally biased region" description="Acidic residues" evidence="1">
    <location>
        <begin position="40"/>
        <end position="51"/>
    </location>
</feature>
<sequence length="61" mass="6843">SDVVEIEPISDAKESTRINKKKCGICGLRGRNTRTCSAESDAELESNNDTEEISRNKRKCR</sequence>
<organism evidence="2 3">
    <name type="scientific">Dentiscutata erythropus</name>
    <dbReference type="NCBI Taxonomy" id="1348616"/>
    <lineage>
        <taxon>Eukaryota</taxon>
        <taxon>Fungi</taxon>
        <taxon>Fungi incertae sedis</taxon>
        <taxon>Mucoromycota</taxon>
        <taxon>Glomeromycotina</taxon>
        <taxon>Glomeromycetes</taxon>
        <taxon>Diversisporales</taxon>
        <taxon>Gigasporaceae</taxon>
        <taxon>Dentiscutata</taxon>
    </lineage>
</organism>
<comment type="caution">
    <text evidence="2">The sequence shown here is derived from an EMBL/GenBank/DDBJ whole genome shotgun (WGS) entry which is preliminary data.</text>
</comment>
<dbReference type="EMBL" id="CAJVPY010040981">
    <property type="protein sequence ID" value="CAG8806230.1"/>
    <property type="molecule type" value="Genomic_DNA"/>
</dbReference>